<evidence type="ECO:0000313" key="7">
    <source>
        <dbReference type="EMBL" id="QWZ09715.1"/>
    </source>
</evidence>
<dbReference type="RefSeq" id="WP_216941561.1">
    <property type="nucleotide sequence ID" value="NZ_CP077062.1"/>
</dbReference>
<dbReference type="PROSITE" id="PS50995">
    <property type="entry name" value="HTH_MARR_2"/>
    <property type="match status" value="1"/>
</dbReference>
<dbReference type="KEGG" id="nps:KRR39_08240"/>
<comment type="subcellular location">
    <subcellularLocation>
        <location evidence="1">Cytoplasm</location>
    </subcellularLocation>
</comment>
<dbReference type="InterPro" id="IPR039422">
    <property type="entry name" value="MarR/SlyA-like"/>
</dbReference>
<evidence type="ECO:0000256" key="3">
    <source>
        <dbReference type="ARBA" id="ARBA00023015"/>
    </source>
</evidence>
<dbReference type="GO" id="GO:0003677">
    <property type="term" value="F:DNA binding"/>
    <property type="evidence" value="ECO:0007669"/>
    <property type="project" value="UniProtKB-KW"/>
</dbReference>
<keyword evidence="8" id="KW-1185">Reference proteome</keyword>
<keyword evidence="2" id="KW-0963">Cytoplasm</keyword>
<evidence type="ECO:0000256" key="2">
    <source>
        <dbReference type="ARBA" id="ARBA00022490"/>
    </source>
</evidence>
<dbReference type="SMART" id="SM00347">
    <property type="entry name" value="HTH_MARR"/>
    <property type="match status" value="1"/>
</dbReference>
<name>A0A975T157_9ACTN</name>
<protein>
    <submittedName>
        <fullName evidence="7">MarR family transcriptional regulator</fullName>
    </submittedName>
</protein>
<evidence type="ECO:0000256" key="1">
    <source>
        <dbReference type="ARBA" id="ARBA00004496"/>
    </source>
</evidence>
<gene>
    <name evidence="7" type="ORF">KRR39_08240</name>
</gene>
<dbReference type="PANTHER" id="PTHR33164">
    <property type="entry name" value="TRANSCRIPTIONAL REGULATOR, MARR FAMILY"/>
    <property type="match status" value="1"/>
</dbReference>
<dbReference type="AlphaFoldDB" id="A0A975T157"/>
<accession>A0A975T157</accession>
<dbReference type="GO" id="GO:0005737">
    <property type="term" value="C:cytoplasm"/>
    <property type="evidence" value="ECO:0007669"/>
    <property type="project" value="UniProtKB-SubCell"/>
</dbReference>
<dbReference type="InterPro" id="IPR055166">
    <property type="entry name" value="Transc_reg_Sar_Rot_HTH"/>
</dbReference>
<evidence type="ECO:0000256" key="5">
    <source>
        <dbReference type="ARBA" id="ARBA00023163"/>
    </source>
</evidence>
<dbReference type="GO" id="GO:0003700">
    <property type="term" value="F:DNA-binding transcription factor activity"/>
    <property type="evidence" value="ECO:0007669"/>
    <property type="project" value="InterPro"/>
</dbReference>
<proteinExistence type="predicted"/>
<dbReference type="GO" id="GO:0006950">
    <property type="term" value="P:response to stress"/>
    <property type="evidence" value="ECO:0007669"/>
    <property type="project" value="TreeGrafter"/>
</dbReference>
<feature type="domain" description="HTH marR-type" evidence="6">
    <location>
        <begin position="10"/>
        <end position="140"/>
    </location>
</feature>
<keyword evidence="3" id="KW-0805">Transcription regulation</keyword>
<evidence type="ECO:0000313" key="8">
    <source>
        <dbReference type="Proteomes" id="UP000683575"/>
    </source>
</evidence>
<sequence length="146" mass="16375">MAAPEIRPLSDQLCFDLYAASRAVTNLYRPILGELGLTYPQFLVLVVLWDEGTCTVRELADALRLDHGTLTPLLRRMQGNGLIARNRSSADERFVEISLTRQGDALRSHSVRIHCAIKEVLGLDEDQFTALQQTLRMLTDNATPPR</sequence>
<dbReference type="PANTHER" id="PTHR33164:SF5">
    <property type="entry name" value="ORGANIC HYDROPEROXIDE RESISTANCE TRANSCRIPTIONAL REGULATOR"/>
    <property type="match status" value="1"/>
</dbReference>
<dbReference type="Proteomes" id="UP000683575">
    <property type="component" value="Chromosome"/>
</dbReference>
<keyword evidence="5" id="KW-0804">Transcription</keyword>
<dbReference type="FunFam" id="1.10.10.10:FF:000163">
    <property type="entry name" value="MarR family transcriptional regulator"/>
    <property type="match status" value="1"/>
</dbReference>
<evidence type="ECO:0000259" key="6">
    <source>
        <dbReference type="PROSITE" id="PS50995"/>
    </source>
</evidence>
<dbReference type="EMBL" id="CP077062">
    <property type="protein sequence ID" value="QWZ09715.1"/>
    <property type="molecule type" value="Genomic_DNA"/>
</dbReference>
<dbReference type="InterPro" id="IPR000835">
    <property type="entry name" value="HTH_MarR-typ"/>
</dbReference>
<dbReference type="Pfam" id="PF22381">
    <property type="entry name" value="Staph_reg_Sar_Rot"/>
    <property type="match status" value="1"/>
</dbReference>
<evidence type="ECO:0000256" key="4">
    <source>
        <dbReference type="ARBA" id="ARBA00023125"/>
    </source>
</evidence>
<organism evidence="7 8">
    <name type="scientific">Nocardioides panacis</name>
    <dbReference type="NCBI Taxonomy" id="2849501"/>
    <lineage>
        <taxon>Bacteria</taxon>
        <taxon>Bacillati</taxon>
        <taxon>Actinomycetota</taxon>
        <taxon>Actinomycetes</taxon>
        <taxon>Propionibacteriales</taxon>
        <taxon>Nocardioidaceae</taxon>
        <taxon>Nocardioides</taxon>
    </lineage>
</organism>
<keyword evidence="4" id="KW-0238">DNA-binding</keyword>
<reference evidence="7" key="1">
    <citation type="submission" date="2021-06" db="EMBL/GenBank/DDBJ databases">
        <title>Complete genome sequence of Nocardioides sp. G188.</title>
        <authorList>
            <person name="Im W.-T."/>
        </authorList>
    </citation>
    <scope>NUCLEOTIDE SEQUENCE</scope>
    <source>
        <strain evidence="7">G188</strain>
    </source>
</reference>